<evidence type="ECO:0000256" key="7">
    <source>
        <dbReference type="ARBA" id="ARBA00022884"/>
    </source>
</evidence>
<dbReference type="AlphaFoldDB" id="A0AAN8PFY3"/>
<feature type="domain" description="Nanos-type" evidence="9">
    <location>
        <begin position="159"/>
        <end position="213"/>
    </location>
</feature>
<dbReference type="GO" id="GO:0008270">
    <property type="term" value="F:zinc ion binding"/>
    <property type="evidence" value="ECO:0007669"/>
    <property type="project" value="UniProtKB-KW"/>
</dbReference>
<evidence type="ECO:0000259" key="9">
    <source>
        <dbReference type="PROSITE" id="PS51522"/>
    </source>
</evidence>
<comment type="similarity">
    <text evidence="8">Belongs to the nanos family.</text>
</comment>
<keyword evidence="5" id="KW-0862">Zinc</keyword>
<dbReference type="GO" id="GO:0006417">
    <property type="term" value="P:regulation of translation"/>
    <property type="evidence" value="ECO:0007669"/>
    <property type="project" value="UniProtKB-UniRule"/>
</dbReference>
<dbReference type="GO" id="GO:0005737">
    <property type="term" value="C:cytoplasm"/>
    <property type="evidence" value="ECO:0007669"/>
    <property type="project" value="UniProtKB-SubCell"/>
</dbReference>
<evidence type="ECO:0000256" key="1">
    <source>
        <dbReference type="ARBA" id="ARBA00004496"/>
    </source>
</evidence>
<dbReference type="EMBL" id="JAZGQO010000009">
    <property type="protein sequence ID" value="KAK6177972.1"/>
    <property type="molecule type" value="Genomic_DNA"/>
</dbReference>
<evidence type="ECO:0000256" key="6">
    <source>
        <dbReference type="ARBA" id="ARBA00022845"/>
    </source>
</evidence>
<proteinExistence type="inferred from homology"/>
<keyword evidence="4 8" id="KW-0863">Zinc-finger</keyword>
<accession>A0AAN8PFY3</accession>
<evidence type="ECO:0000256" key="8">
    <source>
        <dbReference type="PROSITE-ProRule" id="PRU00855"/>
    </source>
</evidence>
<sequence length="246" mass="27729">MDMYTQNQMKTDMFLDHFISCRDVNKSQSPYTPFADYFGLSSLINGSHSPVDSTESLSPYSEPETSFGLGHFTCNVAPVLDPLEELRCDAHNDFLKNGIECDLDEWDKCQARLRGQNLTDRVPLTVEFEGNDKVFEYMLVKERKKAKSMKPMKPGQTGTCVFCKNNGEPVTVYSSHLLKDDSGKVTCPILWRYTCPLCGITGDNAHTIKYCPLNNGEYTSTALLKTARLCNGKRRREVPNKTKIPA</sequence>
<comment type="subcellular location">
    <subcellularLocation>
        <location evidence="1">Cytoplasm</location>
    </subcellularLocation>
</comment>
<comment type="caution">
    <text evidence="10">The sequence shown here is derived from an EMBL/GenBank/DDBJ whole genome shotgun (WGS) entry which is preliminary data.</text>
</comment>
<evidence type="ECO:0000313" key="10">
    <source>
        <dbReference type="EMBL" id="KAK6177972.1"/>
    </source>
</evidence>
<evidence type="ECO:0000256" key="4">
    <source>
        <dbReference type="ARBA" id="ARBA00022771"/>
    </source>
</evidence>
<dbReference type="InterPro" id="IPR008705">
    <property type="entry name" value="Nanos/Xcar2"/>
</dbReference>
<keyword evidence="7 8" id="KW-0694">RNA-binding</keyword>
<dbReference type="Pfam" id="PF05741">
    <property type="entry name" value="zf-nanos"/>
    <property type="match status" value="1"/>
</dbReference>
<evidence type="ECO:0000256" key="3">
    <source>
        <dbReference type="ARBA" id="ARBA00022723"/>
    </source>
</evidence>
<organism evidence="10 11">
    <name type="scientific">Patella caerulea</name>
    <name type="common">Rayed Mediterranean limpet</name>
    <dbReference type="NCBI Taxonomy" id="87958"/>
    <lineage>
        <taxon>Eukaryota</taxon>
        <taxon>Metazoa</taxon>
        <taxon>Spiralia</taxon>
        <taxon>Lophotrochozoa</taxon>
        <taxon>Mollusca</taxon>
        <taxon>Gastropoda</taxon>
        <taxon>Patellogastropoda</taxon>
        <taxon>Patelloidea</taxon>
        <taxon>Patellidae</taxon>
        <taxon>Patella</taxon>
    </lineage>
</organism>
<reference evidence="10 11" key="1">
    <citation type="submission" date="2024-01" db="EMBL/GenBank/DDBJ databases">
        <title>The genome of the rayed Mediterranean limpet Patella caerulea (Linnaeus, 1758).</title>
        <authorList>
            <person name="Anh-Thu Weber A."/>
            <person name="Halstead-Nussloch G."/>
        </authorList>
    </citation>
    <scope>NUCLEOTIDE SEQUENCE [LARGE SCALE GENOMIC DNA]</scope>
    <source>
        <strain evidence="10">AATW-2023a</strain>
        <tissue evidence="10">Whole specimen</tissue>
    </source>
</reference>
<dbReference type="Proteomes" id="UP001347796">
    <property type="component" value="Unassembled WGS sequence"/>
</dbReference>
<protein>
    <recommendedName>
        <fullName evidence="9">Nanos-type domain-containing protein</fullName>
    </recommendedName>
</protein>
<evidence type="ECO:0000256" key="5">
    <source>
        <dbReference type="ARBA" id="ARBA00022833"/>
    </source>
</evidence>
<dbReference type="InterPro" id="IPR038129">
    <property type="entry name" value="Nanos_sf"/>
</dbReference>
<keyword evidence="6 8" id="KW-0810">Translation regulation</keyword>
<dbReference type="GO" id="GO:0003723">
    <property type="term" value="F:RNA binding"/>
    <property type="evidence" value="ECO:0007669"/>
    <property type="project" value="UniProtKB-UniRule"/>
</dbReference>
<dbReference type="PANTHER" id="PTHR12887">
    <property type="entry name" value="NANOS PROTEIN"/>
    <property type="match status" value="1"/>
</dbReference>
<evidence type="ECO:0000313" key="11">
    <source>
        <dbReference type="Proteomes" id="UP001347796"/>
    </source>
</evidence>
<keyword evidence="11" id="KW-1185">Reference proteome</keyword>
<dbReference type="Gene3D" id="4.10.60.30">
    <property type="entry name" value="Nanos, RNA-binding domain"/>
    <property type="match status" value="1"/>
</dbReference>
<name>A0AAN8PFY3_PATCE</name>
<dbReference type="PROSITE" id="PS51522">
    <property type="entry name" value="ZF_NANOS"/>
    <property type="match status" value="1"/>
</dbReference>
<dbReference type="InterPro" id="IPR024161">
    <property type="entry name" value="Znf_nanos-typ"/>
</dbReference>
<keyword evidence="2" id="KW-0963">Cytoplasm</keyword>
<keyword evidence="3" id="KW-0479">Metal-binding</keyword>
<evidence type="ECO:0000256" key="2">
    <source>
        <dbReference type="ARBA" id="ARBA00022490"/>
    </source>
</evidence>
<gene>
    <name evidence="10" type="ORF">SNE40_012825</name>
</gene>